<dbReference type="PANTHER" id="PTHR47841">
    <property type="entry name" value="DIACYLGLYCEROL KINASE THETA-LIKE-RELATED"/>
    <property type="match status" value="1"/>
</dbReference>
<evidence type="ECO:0000256" key="2">
    <source>
        <dbReference type="ARBA" id="ARBA00022737"/>
    </source>
</evidence>
<feature type="non-terminal residue" evidence="6">
    <location>
        <position position="357"/>
    </location>
</feature>
<dbReference type="GO" id="GO:0046872">
    <property type="term" value="F:metal ion binding"/>
    <property type="evidence" value="ECO:0007669"/>
    <property type="project" value="UniProtKB-KW"/>
</dbReference>
<dbReference type="Proteomes" id="UP000479710">
    <property type="component" value="Unassembled WGS sequence"/>
</dbReference>
<dbReference type="InterPro" id="IPR013097">
    <property type="entry name" value="Dabb"/>
</dbReference>
<evidence type="ECO:0000259" key="4">
    <source>
        <dbReference type="PROSITE" id="PS50081"/>
    </source>
</evidence>
<keyword evidence="2" id="KW-0677">Repeat</keyword>
<evidence type="ECO:0000259" key="5">
    <source>
        <dbReference type="PROSITE" id="PS51502"/>
    </source>
</evidence>
<protein>
    <recommendedName>
        <fullName evidence="8">Phorbol-ester/DAG-type domain-containing protein</fullName>
    </recommendedName>
</protein>
<dbReference type="InterPro" id="IPR046349">
    <property type="entry name" value="C1-like_sf"/>
</dbReference>
<keyword evidence="7" id="KW-1185">Reference proteome</keyword>
<dbReference type="InterPro" id="IPR011008">
    <property type="entry name" value="Dimeric_a/b-barrel"/>
</dbReference>
<dbReference type="SUPFAM" id="SSF54909">
    <property type="entry name" value="Dimeric alpha+beta barrel"/>
    <property type="match status" value="1"/>
</dbReference>
<dbReference type="InterPro" id="IPR004146">
    <property type="entry name" value="DC1"/>
</dbReference>
<dbReference type="AlphaFoldDB" id="A0A6G1DB46"/>
<organism evidence="6 7">
    <name type="scientific">Oryza meyeriana var. granulata</name>
    <dbReference type="NCBI Taxonomy" id="110450"/>
    <lineage>
        <taxon>Eukaryota</taxon>
        <taxon>Viridiplantae</taxon>
        <taxon>Streptophyta</taxon>
        <taxon>Embryophyta</taxon>
        <taxon>Tracheophyta</taxon>
        <taxon>Spermatophyta</taxon>
        <taxon>Magnoliopsida</taxon>
        <taxon>Liliopsida</taxon>
        <taxon>Poales</taxon>
        <taxon>Poaceae</taxon>
        <taxon>BOP clade</taxon>
        <taxon>Oryzoideae</taxon>
        <taxon>Oryzeae</taxon>
        <taxon>Oryzinae</taxon>
        <taxon>Oryza</taxon>
        <taxon>Oryza meyeriana</taxon>
    </lineage>
</organism>
<feature type="domain" description="Phorbol-ester/DAG-type" evidence="4">
    <location>
        <begin position="205"/>
        <end position="255"/>
    </location>
</feature>
<comment type="caution">
    <text evidence="6">The sequence shown here is derived from an EMBL/GenBank/DDBJ whole genome shotgun (WGS) entry which is preliminary data.</text>
</comment>
<gene>
    <name evidence="6" type="ORF">E2562_039353</name>
</gene>
<dbReference type="OrthoDB" id="945197at2759"/>
<evidence type="ECO:0008006" key="8">
    <source>
        <dbReference type="Google" id="ProtNLM"/>
    </source>
</evidence>
<dbReference type="SMART" id="SM00886">
    <property type="entry name" value="Dabb"/>
    <property type="match status" value="1"/>
</dbReference>
<keyword evidence="3" id="KW-0862">Zinc</keyword>
<feature type="domain" description="Stress-response A/B barrel" evidence="5">
    <location>
        <begin position="45"/>
        <end position="144"/>
    </location>
</feature>
<evidence type="ECO:0000313" key="7">
    <source>
        <dbReference type="Proteomes" id="UP000479710"/>
    </source>
</evidence>
<dbReference type="InterPro" id="IPR002219">
    <property type="entry name" value="PKC_DAG/PE"/>
</dbReference>
<evidence type="ECO:0000256" key="3">
    <source>
        <dbReference type="ARBA" id="ARBA00022833"/>
    </source>
</evidence>
<keyword evidence="1" id="KW-0479">Metal-binding</keyword>
<dbReference type="PROSITE" id="PS51502">
    <property type="entry name" value="S_R_A_B_BARREL"/>
    <property type="match status" value="1"/>
</dbReference>
<dbReference type="PROSITE" id="PS50081">
    <property type="entry name" value="ZF_DAG_PE_2"/>
    <property type="match status" value="1"/>
</dbReference>
<sequence>MICLRAALPFASSSPLRLGLKPSSRSAALRVAAMSSSAPAVAAPIEHIVLIKVRPEAAASGAAAAMVSSLQALSTAVPGLSYIHVGPVLRLRSPAAEALGPTHLLHSRYATKPDLAAYAAHPAHVAAVQGHVLPNALDTTAVDWVNAARVPSPVAPGSAVRLTLAKVKEGLPYGELTFTFQRQGHWHRSNSMMYYNYRTHCSHPQHVLVRCQYSKSSGHVCNLCDTGFRGLIGLRCKACDFDIHETCADYFQPAISFFAHPWHGLALGRVAADDRVCDLCEEACPRGSFVYRCVPCGFDVHPLCTMFPAAVRSPLHPEHELGMVPASSASSTPGQYCLCSGCGEPCGGWFYRCGTCG</sequence>
<name>A0A6G1DB46_9ORYZ</name>
<dbReference type="EMBL" id="SPHZ02000007">
    <property type="protein sequence ID" value="KAF0909630.1"/>
    <property type="molecule type" value="Genomic_DNA"/>
</dbReference>
<dbReference type="Pfam" id="PF07876">
    <property type="entry name" value="Dabb"/>
    <property type="match status" value="1"/>
</dbReference>
<dbReference type="Pfam" id="PF03107">
    <property type="entry name" value="C1_2"/>
    <property type="match status" value="1"/>
</dbReference>
<reference evidence="6 7" key="1">
    <citation type="submission" date="2019-11" db="EMBL/GenBank/DDBJ databases">
        <title>Whole genome sequence of Oryza granulata.</title>
        <authorList>
            <person name="Li W."/>
        </authorList>
    </citation>
    <scope>NUCLEOTIDE SEQUENCE [LARGE SCALE GENOMIC DNA]</scope>
    <source>
        <strain evidence="7">cv. Menghai</strain>
        <tissue evidence="6">Leaf</tissue>
    </source>
</reference>
<evidence type="ECO:0000313" key="6">
    <source>
        <dbReference type="EMBL" id="KAF0909630.1"/>
    </source>
</evidence>
<dbReference type="SUPFAM" id="SSF57889">
    <property type="entry name" value="Cysteine-rich domain"/>
    <property type="match status" value="1"/>
</dbReference>
<accession>A0A6G1DB46</accession>
<evidence type="ECO:0000256" key="1">
    <source>
        <dbReference type="ARBA" id="ARBA00022723"/>
    </source>
</evidence>
<dbReference type="Gene3D" id="3.30.70.100">
    <property type="match status" value="1"/>
</dbReference>
<dbReference type="PANTHER" id="PTHR47841:SF2">
    <property type="entry name" value="OS07G0609800 PROTEIN"/>
    <property type="match status" value="1"/>
</dbReference>
<proteinExistence type="predicted"/>